<protein>
    <recommendedName>
        <fullName evidence="3">Carbohydrate kinase PfkB domain-containing protein</fullName>
    </recommendedName>
</protein>
<evidence type="ECO:0000256" key="1">
    <source>
        <dbReference type="ARBA" id="ARBA00022679"/>
    </source>
</evidence>
<reference evidence="4 5" key="1">
    <citation type="submission" date="2018-01" db="EMBL/GenBank/DDBJ databases">
        <title>Genome sequence of Iodobacter sp. strain PCH194 isolated from Indian Trans-Himalaya.</title>
        <authorList>
            <person name="Kumar V."/>
            <person name="Thakur V."/>
            <person name="Kumar S."/>
            <person name="Singh D."/>
        </authorList>
    </citation>
    <scope>NUCLEOTIDE SEQUENCE [LARGE SCALE GENOMIC DNA]</scope>
    <source>
        <strain evidence="4 5">PCH194</strain>
    </source>
</reference>
<dbReference type="EMBL" id="CP025781">
    <property type="protein sequence ID" value="QBC45081.1"/>
    <property type="molecule type" value="Genomic_DNA"/>
</dbReference>
<dbReference type="InterPro" id="IPR011611">
    <property type="entry name" value="PfkB_dom"/>
</dbReference>
<evidence type="ECO:0000313" key="4">
    <source>
        <dbReference type="EMBL" id="QBC45081.1"/>
    </source>
</evidence>
<dbReference type="GO" id="GO:0016301">
    <property type="term" value="F:kinase activity"/>
    <property type="evidence" value="ECO:0007669"/>
    <property type="project" value="UniProtKB-KW"/>
</dbReference>
<dbReference type="RefSeq" id="WP_130107593.1">
    <property type="nucleotide sequence ID" value="NZ_CP025781.1"/>
</dbReference>
<dbReference type="Pfam" id="PF00294">
    <property type="entry name" value="PfkB"/>
    <property type="match status" value="1"/>
</dbReference>
<dbReference type="Gene3D" id="3.40.1190.20">
    <property type="match status" value="1"/>
</dbReference>
<keyword evidence="5" id="KW-1185">Reference proteome</keyword>
<dbReference type="KEGG" id="ifl:C1H71_17085"/>
<dbReference type="PANTHER" id="PTHR10584:SF166">
    <property type="entry name" value="RIBOKINASE"/>
    <property type="match status" value="1"/>
</dbReference>
<dbReference type="PANTHER" id="PTHR10584">
    <property type="entry name" value="SUGAR KINASE"/>
    <property type="match status" value="1"/>
</dbReference>
<accession>A0A7G3GCP2</accession>
<dbReference type="AlphaFoldDB" id="A0A7G3GCP2"/>
<evidence type="ECO:0000313" key="5">
    <source>
        <dbReference type="Proteomes" id="UP000515917"/>
    </source>
</evidence>
<proteinExistence type="predicted"/>
<gene>
    <name evidence="4" type="ORF">C1H71_17085</name>
</gene>
<organism evidence="4 5">
    <name type="scientific">Iodobacter fluviatilis</name>
    <dbReference type="NCBI Taxonomy" id="537"/>
    <lineage>
        <taxon>Bacteria</taxon>
        <taxon>Pseudomonadati</taxon>
        <taxon>Pseudomonadota</taxon>
        <taxon>Betaproteobacteria</taxon>
        <taxon>Neisseriales</taxon>
        <taxon>Chitinibacteraceae</taxon>
        <taxon>Iodobacter</taxon>
    </lineage>
</organism>
<evidence type="ECO:0000259" key="3">
    <source>
        <dbReference type="Pfam" id="PF00294"/>
    </source>
</evidence>
<dbReference type="Proteomes" id="UP000515917">
    <property type="component" value="Chromosome"/>
</dbReference>
<dbReference type="SUPFAM" id="SSF53613">
    <property type="entry name" value="Ribokinase-like"/>
    <property type="match status" value="1"/>
</dbReference>
<keyword evidence="1" id="KW-0808">Transferase</keyword>
<feature type="domain" description="Carbohydrate kinase PfkB" evidence="3">
    <location>
        <begin position="7"/>
        <end position="129"/>
    </location>
</feature>
<evidence type="ECO:0000256" key="2">
    <source>
        <dbReference type="ARBA" id="ARBA00022777"/>
    </source>
</evidence>
<dbReference type="InterPro" id="IPR029056">
    <property type="entry name" value="Ribokinase-like"/>
</dbReference>
<name>A0A7G3GCP2_9NEIS</name>
<sequence length="139" mass="14831">MQTPQRPCQQPLGLADYVKLSDEDLLHLMPDTPVEIALNQVCIWAGHASILYTQGAEGLQLIEKGRKQFAPANKVNVIDTVGAGDASMGEWLTSLLTQPQASSKEHARFAAASAVAACQYSGAFAPSPAKVQNLLKENA</sequence>
<keyword evidence="2" id="KW-0418">Kinase</keyword>